<gene>
    <name evidence="1" type="ORF">SHEWBE_3072</name>
</gene>
<dbReference type="KEGG" id="sbk:SHEWBE_3072"/>
<protein>
    <submittedName>
        <fullName evidence="1">Uncharacterized protein</fullName>
    </submittedName>
</protein>
<dbReference type="AlphaFoldDB" id="A0A330M500"/>
<reference evidence="2" key="1">
    <citation type="submission" date="2018-06" db="EMBL/GenBank/DDBJ databases">
        <authorList>
            <person name="Cea G.-C."/>
            <person name="William W."/>
        </authorList>
    </citation>
    <scope>NUCLEOTIDE SEQUENCE [LARGE SCALE GENOMIC DNA]</scope>
    <source>
        <strain evidence="2">DB21MT-2</strain>
    </source>
</reference>
<organism evidence="1 2">
    <name type="scientific">Shewanella benthica</name>
    <dbReference type="NCBI Taxonomy" id="43661"/>
    <lineage>
        <taxon>Bacteria</taxon>
        <taxon>Pseudomonadati</taxon>
        <taxon>Pseudomonadota</taxon>
        <taxon>Gammaproteobacteria</taxon>
        <taxon>Alteromonadales</taxon>
        <taxon>Shewanellaceae</taxon>
        <taxon>Shewanella</taxon>
    </lineage>
</organism>
<dbReference type="EMBL" id="LS483452">
    <property type="protein sequence ID" value="SQH77035.1"/>
    <property type="molecule type" value="Genomic_DNA"/>
</dbReference>
<evidence type="ECO:0000313" key="2">
    <source>
        <dbReference type="Proteomes" id="UP000250123"/>
    </source>
</evidence>
<accession>A0A330M500</accession>
<proteinExistence type="predicted"/>
<sequence length="23" mass="2741">MLINVSYTIPSKYLIIQREFKAL</sequence>
<name>A0A330M500_9GAMM</name>
<evidence type="ECO:0000313" key="1">
    <source>
        <dbReference type="EMBL" id="SQH77035.1"/>
    </source>
</evidence>
<dbReference type="Proteomes" id="UP000250123">
    <property type="component" value="Chromosome SHEWBE"/>
</dbReference>